<keyword evidence="3" id="KW-1185">Reference proteome</keyword>
<evidence type="ECO:0000313" key="2">
    <source>
        <dbReference type="EMBL" id="CAG7721300.1"/>
    </source>
</evidence>
<name>A0A8J2JJ97_9HEXA</name>
<feature type="compositionally biased region" description="Basic and acidic residues" evidence="1">
    <location>
        <begin position="1"/>
        <end position="33"/>
    </location>
</feature>
<protein>
    <submittedName>
        <fullName evidence="2">Uncharacterized protein</fullName>
    </submittedName>
</protein>
<accession>A0A8J2JJ97</accession>
<comment type="caution">
    <text evidence="2">The sequence shown here is derived from an EMBL/GenBank/DDBJ whole genome shotgun (WGS) entry which is preliminary data.</text>
</comment>
<sequence length="93" mass="10692">ERDNEIDKDVNRLEGDEHQRVIDKPVQPEKKTTYDPNGPGELGKPFKAPKNLTAAQKKLVSDGWQNNAFNQYASDKISVRRRLPDPRDDCFIK</sequence>
<organism evidence="2 3">
    <name type="scientific">Allacma fusca</name>
    <dbReference type="NCBI Taxonomy" id="39272"/>
    <lineage>
        <taxon>Eukaryota</taxon>
        <taxon>Metazoa</taxon>
        <taxon>Ecdysozoa</taxon>
        <taxon>Arthropoda</taxon>
        <taxon>Hexapoda</taxon>
        <taxon>Collembola</taxon>
        <taxon>Symphypleona</taxon>
        <taxon>Sminthuridae</taxon>
        <taxon>Allacma</taxon>
    </lineage>
</organism>
<dbReference type="Proteomes" id="UP000708208">
    <property type="component" value="Unassembled WGS sequence"/>
</dbReference>
<gene>
    <name evidence="2" type="ORF">AFUS01_LOCUS10523</name>
</gene>
<dbReference type="AlphaFoldDB" id="A0A8J2JJ97"/>
<evidence type="ECO:0000256" key="1">
    <source>
        <dbReference type="SAM" id="MobiDB-lite"/>
    </source>
</evidence>
<reference evidence="2" key="1">
    <citation type="submission" date="2021-06" db="EMBL/GenBank/DDBJ databases">
        <authorList>
            <person name="Hodson N. C."/>
            <person name="Mongue J. A."/>
            <person name="Jaron S. K."/>
        </authorList>
    </citation>
    <scope>NUCLEOTIDE SEQUENCE</scope>
</reference>
<evidence type="ECO:0000313" key="3">
    <source>
        <dbReference type="Proteomes" id="UP000708208"/>
    </source>
</evidence>
<dbReference type="OrthoDB" id="6159198at2759"/>
<proteinExistence type="predicted"/>
<dbReference type="EMBL" id="CAJVCH010078306">
    <property type="protein sequence ID" value="CAG7721300.1"/>
    <property type="molecule type" value="Genomic_DNA"/>
</dbReference>
<feature type="region of interest" description="Disordered" evidence="1">
    <location>
        <begin position="1"/>
        <end position="48"/>
    </location>
</feature>
<feature type="non-terminal residue" evidence="2">
    <location>
        <position position="1"/>
    </location>
</feature>